<dbReference type="PRINTS" id="PR00111">
    <property type="entry name" value="ABHYDROLASE"/>
</dbReference>
<dbReference type="InterPro" id="IPR050471">
    <property type="entry name" value="AB_hydrolase"/>
</dbReference>
<dbReference type="InterPro" id="IPR000073">
    <property type="entry name" value="AB_hydrolase_1"/>
</dbReference>
<dbReference type="InterPro" id="IPR029058">
    <property type="entry name" value="AB_hydrolase_fold"/>
</dbReference>
<dbReference type="PANTHER" id="PTHR43433">
    <property type="entry name" value="HYDROLASE, ALPHA/BETA FOLD FAMILY PROTEIN"/>
    <property type="match status" value="1"/>
</dbReference>
<dbReference type="SUPFAM" id="SSF53474">
    <property type="entry name" value="alpha/beta-Hydrolases"/>
    <property type="match status" value="1"/>
</dbReference>
<gene>
    <name evidence="2" type="primary">pcaD</name>
    <name evidence="2" type="ORF">FXN63_19410</name>
</gene>
<dbReference type="Pfam" id="PF00561">
    <property type="entry name" value="Abhydrolase_1"/>
    <property type="match status" value="1"/>
</dbReference>
<dbReference type="GO" id="GO:0042952">
    <property type="term" value="P:beta-ketoadipate pathway"/>
    <property type="evidence" value="ECO:0007669"/>
    <property type="project" value="InterPro"/>
</dbReference>
<dbReference type="PANTHER" id="PTHR43433:SF5">
    <property type="entry name" value="AB HYDROLASE-1 DOMAIN-CONTAINING PROTEIN"/>
    <property type="match status" value="1"/>
</dbReference>
<sequence>MAFADLNDLRIHYQLDGDAGKPVLMLSNSLGATLDMWAPQLAALTQDFQVLRYDARGHGQSTITQGPYSIAQLGQDAVALLDALGILQAHFAGVSMGGLTGQWIALNQPARLKRLVLANTAAYIGPPENWTTRADKVKADGIASIASAVVSRWITPDYAAATPALAAKLLSMVEANNDQGYASACIAVRDADFRAQLGKITTPTLVIAGTHDIPTPPSDGKFLADHIPGARYVELSGAHLTNLEAVDGFNQAVRDFLLS</sequence>
<dbReference type="Proteomes" id="UP000325161">
    <property type="component" value="Chromosome"/>
</dbReference>
<dbReference type="EC" id="3.1.1.24" evidence="2"/>
<keyword evidence="2" id="KW-0378">Hydrolase</keyword>
<dbReference type="GO" id="GO:0047570">
    <property type="term" value="F:3-oxoadipate enol-lactonase activity"/>
    <property type="evidence" value="ECO:0007669"/>
    <property type="project" value="UniProtKB-EC"/>
</dbReference>
<evidence type="ECO:0000313" key="2">
    <source>
        <dbReference type="EMBL" id="QEI07763.1"/>
    </source>
</evidence>
<dbReference type="RefSeq" id="WP_148816810.1">
    <property type="nucleotide sequence ID" value="NZ_CP043046.1"/>
</dbReference>
<protein>
    <submittedName>
        <fullName evidence="2">3-oxoadipate enol-lactonase</fullName>
        <ecNumber evidence="2">3.1.1.24</ecNumber>
    </submittedName>
</protein>
<proteinExistence type="predicted"/>
<dbReference type="OrthoDB" id="9793083at2"/>
<dbReference type="NCBIfam" id="TIGR02427">
    <property type="entry name" value="protocat_pcaD"/>
    <property type="match status" value="1"/>
</dbReference>
<evidence type="ECO:0000259" key="1">
    <source>
        <dbReference type="Pfam" id="PF00561"/>
    </source>
</evidence>
<accession>A0A5C0B217</accession>
<feature type="domain" description="AB hydrolase-1" evidence="1">
    <location>
        <begin position="22"/>
        <end position="133"/>
    </location>
</feature>
<dbReference type="InterPro" id="IPR026968">
    <property type="entry name" value="PcaD/CatD"/>
</dbReference>
<name>A0A5C0B217_9BURK</name>
<dbReference type="AlphaFoldDB" id="A0A5C0B217"/>
<dbReference type="EMBL" id="CP043046">
    <property type="protein sequence ID" value="QEI07763.1"/>
    <property type="molecule type" value="Genomic_DNA"/>
</dbReference>
<evidence type="ECO:0000313" key="3">
    <source>
        <dbReference type="Proteomes" id="UP000325161"/>
    </source>
</evidence>
<organism evidence="2 3">
    <name type="scientific">Pigmentiphaga aceris</name>
    <dbReference type="NCBI Taxonomy" id="1940612"/>
    <lineage>
        <taxon>Bacteria</taxon>
        <taxon>Pseudomonadati</taxon>
        <taxon>Pseudomonadota</taxon>
        <taxon>Betaproteobacteria</taxon>
        <taxon>Burkholderiales</taxon>
        <taxon>Alcaligenaceae</taxon>
        <taxon>Pigmentiphaga</taxon>
    </lineage>
</organism>
<reference evidence="2 3" key="1">
    <citation type="submission" date="2019-08" db="EMBL/GenBank/DDBJ databases">
        <title>Amphibian skin-associated Pigmentiphaga: genome sequence and occurrence across geography and hosts.</title>
        <authorList>
            <person name="Bletz M.C."/>
            <person name="Bunk B."/>
            <person name="Sproeer C."/>
            <person name="Biwer P."/>
            <person name="Reiter S."/>
            <person name="Rabemananjara F.C.E."/>
            <person name="Schulz S."/>
            <person name="Overmann J."/>
            <person name="Vences M."/>
        </authorList>
    </citation>
    <scope>NUCLEOTIDE SEQUENCE [LARGE SCALE GENOMIC DNA]</scope>
    <source>
        <strain evidence="2 3">Mada1488</strain>
    </source>
</reference>
<dbReference type="KEGG" id="pacr:FXN63_19410"/>
<keyword evidence="3" id="KW-1185">Reference proteome</keyword>
<dbReference type="Gene3D" id="3.40.50.1820">
    <property type="entry name" value="alpha/beta hydrolase"/>
    <property type="match status" value="1"/>
</dbReference>